<dbReference type="OrthoDB" id="1633380at2"/>
<organism evidence="3 4">
    <name type="scientific">Siminovitchia terrae</name>
    <name type="common">Bacillus terrae</name>
    <dbReference type="NCBI Taxonomy" id="1914933"/>
    <lineage>
        <taxon>Bacteria</taxon>
        <taxon>Bacillati</taxon>
        <taxon>Bacillota</taxon>
        <taxon>Bacilli</taxon>
        <taxon>Bacillales</taxon>
        <taxon>Bacillaceae</taxon>
        <taxon>Siminovitchia</taxon>
    </lineage>
</organism>
<evidence type="ECO:0000256" key="1">
    <source>
        <dbReference type="SAM" id="Phobius"/>
    </source>
</evidence>
<evidence type="ECO:0000259" key="2">
    <source>
        <dbReference type="Pfam" id="PF07670"/>
    </source>
</evidence>
<feature type="transmembrane region" description="Helical" evidence="1">
    <location>
        <begin position="20"/>
        <end position="41"/>
    </location>
</feature>
<protein>
    <submittedName>
        <fullName evidence="3">YjiH family protein</fullName>
    </submittedName>
</protein>
<dbReference type="Pfam" id="PF07670">
    <property type="entry name" value="Gate"/>
    <property type="match status" value="1"/>
</dbReference>
<feature type="transmembrane region" description="Helical" evidence="1">
    <location>
        <begin position="377"/>
        <end position="396"/>
    </location>
</feature>
<sequence>MSFPAKGMSSQNKPVSLRSYSFVQYLKFIIPSLVGIYLFMVPVKTEEGITIPVAFMAGVINNLFVDYVPVAATWLMILSVLASIVSRVFKPAFIMKNSFLYTVFHVSNGWLVTRILGTVFSVMSVFKVGPEWIGNENTGGLLAYDLIPVLFTTFLLAGFFLPLLLNFGLLELFGALLAKVMRPLFKIPGRSSLDCLASWVGDGTIGVLLTSKQYEGGYYTKREAAVIATTFSVVSITFTIVVNQYLKLEDYFLEYYATIVIAGLVAAIIMPRIPPLSRKPDTGYEHTELKAEEGIPSNTNPLKWGISEAVLQANKNNNVSSIIKEGFRNVIEMWLGVIPVVMAIGTVGVVIAEYTPVFKYLGMPFIPILSVLQVPEAAAASQTMIIGFADMFLPAIIGSGIESEMTRFVIGCVSVTQLVYLSEMGGLLLGSKLPVNLKDLILIFLLRTSITLPIVVLVAHWIF</sequence>
<accession>A0A429X487</accession>
<feature type="transmembrane region" description="Helical" evidence="1">
    <location>
        <begin position="252"/>
        <end position="270"/>
    </location>
</feature>
<feature type="transmembrane region" description="Helical" evidence="1">
    <location>
        <begin position="333"/>
        <end position="357"/>
    </location>
</feature>
<evidence type="ECO:0000313" key="4">
    <source>
        <dbReference type="Proteomes" id="UP000287296"/>
    </source>
</evidence>
<dbReference type="Proteomes" id="UP000287296">
    <property type="component" value="Unassembled WGS sequence"/>
</dbReference>
<keyword evidence="1" id="KW-0472">Membrane</keyword>
<feature type="transmembrane region" description="Helical" evidence="1">
    <location>
        <begin position="408"/>
        <end position="429"/>
    </location>
</feature>
<feature type="transmembrane region" description="Helical" evidence="1">
    <location>
        <begin position="101"/>
        <end position="126"/>
    </location>
</feature>
<dbReference type="EMBL" id="QYTW02000023">
    <property type="protein sequence ID" value="RST58182.1"/>
    <property type="molecule type" value="Genomic_DNA"/>
</dbReference>
<keyword evidence="1" id="KW-0812">Transmembrane</keyword>
<proteinExistence type="predicted"/>
<feature type="transmembrane region" description="Helical" evidence="1">
    <location>
        <begin position="224"/>
        <end position="246"/>
    </location>
</feature>
<keyword evidence="1" id="KW-1133">Transmembrane helix</keyword>
<comment type="caution">
    <text evidence="3">The sequence shown here is derived from an EMBL/GenBank/DDBJ whole genome shotgun (WGS) entry which is preliminary data.</text>
</comment>
<feature type="domain" description="Nucleoside transporter/FeoB GTPase Gate" evidence="2">
    <location>
        <begin position="149"/>
        <end position="243"/>
    </location>
</feature>
<dbReference type="InterPro" id="IPR011642">
    <property type="entry name" value="Gate_dom"/>
</dbReference>
<evidence type="ECO:0000313" key="3">
    <source>
        <dbReference type="EMBL" id="RST58182.1"/>
    </source>
</evidence>
<feature type="transmembrane region" description="Helical" evidence="1">
    <location>
        <begin position="441"/>
        <end position="462"/>
    </location>
</feature>
<reference evidence="3 4" key="1">
    <citation type="submission" date="2018-12" db="EMBL/GenBank/DDBJ databases">
        <authorList>
            <person name="Sun L."/>
            <person name="Chen Z."/>
        </authorList>
    </citation>
    <scope>NUCLEOTIDE SEQUENCE [LARGE SCALE GENOMIC DNA]</scope>
    <source>
        <strain evidence="3 4">LMG 29736</strain>
    </source>
</reference>
<dbReference type="RefSeq" id="WP_120115617.1">
    <property type="nucleotide sequence ID" value="NZ_QYTW02000023.1"/>
</dbReference>
<name>A0A429X487_SIMTE</name>
<dbReference type="AlphaFoldDB" id="A0A429X487"/>
<feature type="transmembrane region" description="Helical" evidence="1">
    <location>
        <begin position="146"/>
        <end position="178"/>
    </location>
</feature>
<feature type="transmembrane region" description="Helical" evidence="1">
    <location>
        <begin position="71"/>
        <end position="89"/>
    </location>
</feature>
<gene>
    <name evidence="3" type="ORF">D5F11_018960</name>
</gene>